<dbReference type="Pfam" id="PF14975">
    <property type="entry name" value="DUF4512"/>
    <property type="match status" value="1"/>
</dbReference>
<name>A0A1S3DKV4_DIACI</name>
<reference evidence="4" key="1">
    <citation type="submission" date="2025-08" db="UniProtKB">
        <authorList>
            <consortium name="RefSeq"/>
        </authorList>
    </citation>
    <scope>IDENTIFICATION</scope>
</reference>
<dbReference type="InterPro" id="IPR026776">
    <property type="entry name" value="UPF0729_C18orf32-like"/>
</dbReference>
<evidence type="ECO:0000313" key="3">
    <source>
        <dbReference type="Proteomes" id="UP000079169"/>
    </source>
</evidence>
<dbReference type="RefSeq" id="XP_008483080.1">
    <property type="nucleotide sequence ID" value="XM_008484858.2"/>
</dbReference>
<feature type="region of interest" description="Disordered" evidence="1">
    <location>
        <begin position="71"/>
        <end position="92"/>
    </location>
</feature>
<dbReference type="Proteomes" id="UP000079169">
    <property type="component" value="Unplaced"/>
</dbReference>
<accession>A0A1S3DKV4</accession>
<dbReference type="STRING" id="121845.A0A1S3DKV4"/>
<keyword evidence="3" id="KW-1185">Reference proteome</keyword>
<evidence type="ECO:0000256" key="2">
    <source>
        <dbReference type="SAM" id="SignalP"/>
    </source>
</evidence>
<dbReference type="PaxDb" id="121845-A0A1S3DKV4"/>
<feature type="signal peptide" evidence="2">
    <location>
        <begin position="1"/>
        <end position="21"/>
    </location>
</feature>
<sequence length="92" mass="10408">MVCVPCFIIPALLFLWRLLQPYIRRFWNPIDQNKDKTPGENNTAVDKEAPEGLKLPFGITCPTCPIRGPCPKVEEKEPVKSASDNLKVEKVD</sequence>
<dbReference type="AlphaFoldDB" id="A0A1S3DKV4"/>
<proteinExistence type="predicted"/>
<feature type="chain" id="PRO_5010359982" evidence="2">
    <location>
        <begin position="22"/>
        <end position="92"/>
    </location>
</feature>
<gene>
    <name evidence="4" type="primary">LOC103519775</name>
</gene>
<keyword evidence="2" id="KW-0732">Signal</keyword>
<protein>
    <submittedName>
        <fullName evidence="4">UPF0729 protein AAEL015238</fullName>
    </submittedName>
</protein>
<dbReference type="KEGG" id="dci:103519775"/>
<organism evidence="3 4">
    <name type="scientific">Diaphorina citri</name>
    <name type="common">Asian citrus psyllid</name>
    <dbReference type="NCBI Taxonomy" id="121845"/>
    <lineage>
        <taxon>Eukaryota</taxon>
        <taxon>Metazoa</taxon>
        <taxon>Ecdysozoa</taxon>
        <taxon>Arthropoda</taxon>
        <taxon>Hexapoda</taxon>
        <taxon>Insecta</taxon>
        <taxon>Pterygota</taxon>
        <taxon>Neoptera</taxon>
        <taxon>Paraneoptera</taxon>
        <taxon>Hemiptera</taxon>
        <taxon>Sternorrhyncha</taxon>
        <taxon>Psylloidea</taxon>
        <taxon>Psyllidae</taxon>
        <taxon>Diaphorininae</taxon>
        <taxon>Diaphorina</taxon>
    </lineage>
</organism>
<evidence type="ECO:0000313" key="4">
    <source>
        <dbReference type="RefSeq" id="XP_008483080.1"/>
    </source>
</evidence>
<dbReference type="GeneID" id="103519775"/>
<evidence type="ECO:0000256" key="1">
    <source>
        <dbReference type="SAM" id="MobiDB-lite"/>
    </source>
</evidence>